<keyword evidence="2" id="KW-0328">Glycosyltransferase</keyword>
<protein>
    <submittedName>
        <fullName evidence="2">Undecaprenyl-phosphate mannosyltransferase</fullName>
        <ecNumber evidence="2">2.4.1.54</ecNumber>
    </submittedName>
</protein>
<keyword evidence="3" id="KW-1185">Reference proteome</keyword>
<dbReference type="CDD" id="cd04179">
    <property type="entry name" value="DPM_DPG-synthase_like"/>
    <property type="match status" value="1"/>
</dbReference>
<reference evidence="2 3" key="1">
    <citation type="submission" date="2019-02" db="EMBL/GenBank/DDBJ databases">
        <title>Deep-cultivation of Planctomycetes and their phenomic and genomic characterization uncovers novel biology.</title>
        <authorList>
            <person name="Wiegand S."/>
            <person name="Jogler M."/>
            <person name="Boedeker C."/>
            <person name="Pinto D."/>
            <person name="Vollmers J."/>
            <person name="Rivas-Marin E."/>
            <person name="Kohn T."/>
            <person name="Peeters S.H."/>
            <person name="Heuer A."/>
            <person name="Rast P."/>
            <person name="Oberbeckmann S."/>
            <person name="Bunk B."/>
            <person name="Jeske O."/>
            <person name="Meyerdierks A."/>
            <person name="Storesund J.E."/>
            <person name="Kallscheuer N."/>
            <person name="Luecker S."/>
            <person name="Lage O.M."/>
            <person name="Pohl T."/>
            <person name="Merkel B.J."/>
            <person name="Hornburger P."/>
            <person name="Mueller R.-W."/>
            <person name="Bruemmer F."/>
            <person name="Labrenz M."/>
            <person name="Spormann A.M."/>
            <person name="Op den Camp H."/>
            <person name="Overmann J."/>
            <person name="Amann R."/>
            <person name="Jetten M.S.M."/>
            <person name="Mascher T."/>
            <person name="Medema M.H."/>
            <person name="Devos D.P."/>
            <person name="Kaster A.-K."/>
            <person name="Ovreas L."/>
            <person name="Rohde M."/>
            <person name="Galperin M.Y."/>
            <person name="Jogler C."/>
        </authorList>
    </citation>
    <scope>NUCLEOTIDE SEQUENCE [LARGE SCALE GENOMIC DNA]</scope>
    <source>
        <strain evidence="2 3">HG15A2</strain>
    </source>
</reference>
<name>A0A517MUE0_9BACT</name>
<dbReference type="OrthoDB" id="9810303at2"/>
<feature type="domain" description="Glycosyltransferase 2-like" evidence="1">
    <location>
        <begin position="11"/>
        <end position="156"/>
    </location>
</feature>
<evidence type="ECO:0000313" key="3">
    <source>
        <dbReference type="Proteomes" id="UP000319852"/>
    </source>
</evidence>
<dbReference type="InterPro" id="IPR050256">
    <property type="entry name" value="Glycosyltransferase_2"/>
</dbReference>
<dbReference type="PANTHER" id="PTHR48090">
    <property type="entry name" value="UNDECAPRENYL-PHOSPHATE 4-DEOXY-4-FORMAMIDO-L-ARABINOSE TRANSFERASE-RELATED"/>
    <property type="match status" value="1"/>
</dbReference>
<evidence type="ECO:0000259" key="1">
    <source>
        <dbReference type="Pfam" id="PF00535"/>
    </source>
</evidence>
<sequence>MATPDYSDTIVVIPALNEDQSLPKVLADLPPVGCVIVADNGSTDATASKARAAGAIVVREPRRGYGSACLAGLAKLEELIVSGQLPTPKVVAFIDADYSDHPEEMPRLVEPILDGEAEIVIGSRILGKREQGALPPQSRYGNTLACFLMRVLFGIRYTDLGPFRAIQYQALRDLNMCDVGFGWTIEMQIKAAQATLAYLEVPVSYRCRIGQSKITGTLRGCVSAGAKILYTIAKYAVRRDSPASGRSAEVPREVVSPAMDVADRAL</sequence>
<dbReference type="GO" id="GO:0047267">
    <property type="term" value="F:undecaprenyl-phosphate mannosyltransferase activity"/>
    <property type="evidence" value="ECO:0007669"/>
    <property type="project" value="UniProtKB-EC"/>
</dbReference>
<dbReference type="SUPFAM" id="SSF53448">
    <property type="entry name" value="Nucleotide-diphospho-sugar transferases"/>
    <property type="match status" value="1"/>
</dbReference>
<gene>
    <name evidence="2" type="ORF">HG15A2_16830</name>
</gene>
<organism evidence="2 3">
    <name type="scientific">Adhaeretor mobilis</name>
    <dbReference type="NCBI Taxonomy" id="1930276"/>
    <lineage>
        <taxon>Bacteria</taxon>
        <taxon>Pseudomonadati</taxon>
        <taxon>Planctomycetota</taxon>
        <taxon>Planctomycetia</taxon>
        <taxon>Pirellulales</taxon>
        <taxon>Lacipirellulaceae</taxon>
        <taxon>Adhaeretor</taxon>
    </lineage>
</organism>
<dbReference type="InterPro" id="IPR001173">
    <property type="entry name" value="Glyco_trans_2-like"/>
</dbReference>
<dbReference type="AlphaFoldDB" id="A0A517MUE0"/>
<accession>A0A517MUE0</accession>
<evidence type="ECO:0000313" key="2">
    <source>
        <dbReference type="EMBL" id="QDS98407.1"/>
    </source>
</evidence>
<dbReference type="Proteomes" id="UP000319852">
    <property type="component" value="Chromosome"/>
</dbReference>
<proteinExistence type="predicted"/>
<keyword evidence="2" id="KW-0808">Transferase</keyword>
<dbReference type="Gene3D" id="3.90.550.10">
    <property type="entry name" value="Spore Coat Polysaccharide Biosynthesis Protein SpsA, Chain A"/>
    <property type="match status" value="1"/>
</dbReference>
<dbReference type="EMBL" id="CP036263">
    <property type="protein sequence ID" value="QDS98407.1"/>
    <property type="molecule type" value="Genomic_DNA"/>
</dbReference>
<dbReference type="KEGG" id="amob:HG15A2_16830"/>
<dbReference type="PANTHER" id="PTHR48090:SF7">
    <property type="entry name" value="RFBJ PROTEIN"/>
    <property type="match status" value="1"/>
</dbReference>
<dbReference type="Pfam" id="PF00535">
    <property type="entry name" value="Glycos_transf_2"/>
    <property type="match status" value="1"/>
</dbReference>
<dbReference type="InterPro" id="IPR029044">
    <property type="entry name" value="Nucleotide-diphossugar_trans"/>
</dbReference>
<dbReference type="EC" id="2.4.1.54" evidence="2"/>
<dbReference type="RefSeq" id="WP_145059532.1">
    <property type="nucleotide sequence ID" value="NZ_CP036263.1"/>
</dbReference>